<dbReference type="EMBL" id="CAXITT010000800">
    <property type="protein sequence ID" value="CAL1546340.1"/>
    <property type="molecule type" value="Genomic_DNA"/>
</dbReference>
<dbReference type="GO" id="GO:0005886">
    <property type="term" value="C:plasma membrane"/>
    <property type="evidence" value="ECO:0007669"/>
    <property type="project" value="TreeGrafter"/>
</dbReference>
<evidence type="ECO:0000256" key="4">
    <source>
        <dbReference type="ARBA" id="ARBA00022741"/>
    </source>
</evidence>
<dbReference type="GO" id="GO:0005524">
    <property type="term" value="F:ATP binding"/>
    <property type="evidence" value="ECO:0007669"/>
    <property type="project" value="UniProtKB-UniRule"/>
</dbReference>
<evidence type="ECO:0000256" key="1">
    <source>
        <dbReference type="ARBA" id="ARBA00004167"/>
    </source>
</evidence>
<comment type="caution">
    <text evidence="13">The sequence shown here is derived from an EMBL/GenBank/DDBJ whole genome shotgun (WGS) entry which is preliminary data.</text>
</comment>
<accession>A0AAV2IJ09</accession>
<keyword evidence="4 9" id="KW-0547">Nucleotide-binding</keyword>
<dbReference type="PROSITE" id="PS00107">
    <property type="entry name" value="PROTEIN_KINASE_ATP"/>
    <property type="match status" value="1"/>
</dbReference>
<evidence type="ECO:0000256" key="11">
    <source>
        <dbReference type="SAM" id="SignalP"/>
    </source>
</evidence>
<organism evidence="13 14">
    <name type="scientific">Lymnaea stagnalis</name>
    <name type="common">Great pond snail</name>
    <name type="synonym">Helix stagnalis</name>
    <dbReference type="NCBI Taxonomy" id="6523"/>
    <lineage>
        <taxon>Eukaryota</taxon>
        <taxon>Metazoa</taxon>
        <taxon>Spiralia</taxon>
        <taxon>Lophotrochozoa</taxon>
        <taxon>Mollusca</taxon>
        <taxon>Gastropoda</taxon>
        <taxon>Heterobranchia</taxon>
        <taxon>Euthyneura</taxon>
        <taxon>Panpulmonata</taxon>
        <taxon>Hygrophila</taxon>
        <taxon>Lymnaeoidea</taxon>
        <taxon>Lymnaeidae</taxon>
        <taxon>Lymnaea</taxon>
    </lineage>
</organism>
<dbReference type="PROSITE" id="PS50011">
    <property type="entry name" value="PROTEIN_KINASE_DOM"/>
    <property type="match status" value="1"/>
</dbReference>
<feature type="binding site" evidence="9">
    <location>
        <position position="479"/>
    </location>
    <ligand>
        <name>ATP</name>
        <dbReference type="ChEBI" id="CHEBI:30616"/>
    </ligand>
</feature>
<dbReference type="GO" id="GO:0004714">
    <property type="term" value="F:transmembrane receptor protein tyrosine kinase activity"/>
    <property type="evidence" value="ECO:0007669"/>
    <property type="project" value="UniProtKB-EC"/>
</dbReference>
<dbReference type="InterPro" id="IPR000742">
    <property type="entry name" value="EGF"/>
</dbReference>
<feature type="domain" description="Protein kinase" evidence="12">
    <location>
        <begin position="448"/>
        <end position="722"/>
    </location>
</feature>
<dbReference type="AlphaFoldDB" id="A0AAV2IJ09"/>
<protein>
    <recommendedName>
        <fullName evidence="12">Protein kinase domain-containing protein</fullName>
    </recommendedName>
</protein>
<dbReference type="SUPFAM" id="SSF56112">
    <property type="entry name" value="Protein kinase-like (PK-like)"/>
    <property type="match status" value="1"/>
</dbReference>
<dbReference type="GO" id="GO:0043235">
    <property type="term" value="C:receptor complex"/>
    <property type="evidence" value="ECO:0007669"/>
    <property type="project" value="TreeGrafter"/>
</dbReference>
<feature type="transmembrane region" description="Helical" evidence="10">
    <location>
        <begin position="385"/>
        <end position="408"/>
    </location>
</feature>
<feature type="chain" id="PRO_5043483487" description="Protein kinase domain-containing protein" evidence="11">
    <location>
        <begin position="19"/>
        <end position="749"/>
    </location>
</feature>
<dbReference type="InterPro" id="IPR000719">
    <property type="entry name" value="Prot_kinase_dom"/>
</dbReference>
<comment type="catalytic activity">
    <reaction evidence="8">
        <text>L-tyrosyl-[protein] + ATP = O-phospho-L-tyrosyl-[protein] + ADP + H(+)</text>
        <dbReference type="Rhea" id="RHEA:10596"/>
        <dbReference type="Rhea" id="RHEA-COMP:10136"/>
        <dbReference type="Rhea" id="RHEA-COMP:20101"/>
        <dbReference type="ChEBI" id="CHEBI:15378"/>
        <dbReference type="ChEBI" id="CHEBI:30616"/>
        <dbReference type="ChEBI" id="CHEBI:46858"/>
        <dbReference type="ChEBI" id="CHEBI:61978"/>
        <dbReference type="ChEBI" id="CHEBI:456216"/>
        <dbReference type="EC" id="2.7.10.1"/>
    </reaction>
</comment>
<dbReference type="SMART" id="SM00181">
    <property type="entry name" value="EGF"/>
    <property type="match status" value="6"/>
</dbReference>
<dbReference type="Gene3D" id="1.10.510.10">
    <property type="entry name" value="Transferase(Phosphotransferase) domain 1"/>
    <property type="match status" value="1"/>
</dbReference>
<evidence type="ECO:0000256" key="3">
    <source>
        <dbReference type="ARBA" id="ARBA00022679"/>
    </source>
</evidence>
<keyword evidence="7" id="KW-0829">Tyrosine-protein kinase</keyword>
<reference evidence="13 14" key="1">
    <citation type="submission" date="2024-04" db="EMBL/GenBank/DDBJ databases">
        <authorList>
            <consortium name="Genoscope - CEA"/>
            <person name="William W."/>
        </authorList>
    </citation>
    <scope>NUCLEOTIDE SEQUENCE [LARGE SCALE GENOMIC DNA]</scope>
</reference>
<evidence type="ECO:0000256" key="9">
    <source>
        <dbReference type="PROSITE-ProRule" id="PRU10141"/>
    </source>
</evidence>
<dbReference type="FunFam" id="1.10.510.10:FF:000554">
    <property type="entry name" value="Predicted protein"/>
    <property type="match status" value="1"/>
</dbReference>
<dbReference type="InterPro" id="IPR001245">
    <property type="entry name" value="Ser-Thr/Tyr_kinase_cat_dom"/>
</dbReference>
<dbReference type="InterPro" id="IPR011009">
    <property type="entry name" value="Kinase-like_dom_sf"/>
</dbReference>
<keyword evidence="14" id="KW-1185">Reference proteome</keyword>
<evidence type="ECO:0000256" key="5">
    <source>
        <dbReference type="ARBA" id="ARBA00022777"/>
    </source>
</evidence>
<dbReference type="PANTHER" id="PTHR24416:SF617">
    <property type="entry name" value="RET ONCOGENE, ISOFORM A"/>
    <property type="match status" value="1"/>
</dbReference>
<evidence type="ECO:0000256" key="7">
    <source>
        <dbReference type="ARBA" id="ARBA00023137"/>
    </source>
</evidence>
<gene>
    <name evidence="13" type="ORF">GSLYS_00019717001</name>
</gene>
<dbReference type="GO" id="GO:0007169">
    <property type="term" value="P:cell surface receptor protein tyrosine kinase signaling pathway"/>
    <property type="evidence" value="ECO:0007669"/>
    <property type="project" value="TreeGrafter"/>
</dbReference>
<evidence type="ECO:0000256" key="8">
    <source>
        <dbReference type="ARBA" id="ARBA00051243"/>
    </source>
</evidence>
<keyword evidence="10" id="KW-0812">Transmembrane</keyword>
<proteinExistence type="predicted"/>
<keyword evidence="11" id="KW-0732">Signal</keyword>
<dbReference type="InterPro" id="IPR020635">
    <property type="entry name" value="Tyr_kinase_cat_dom"/>
</dbReference>
<dbReference type="SMART" id="SM00219">
    <property type="entry name" value="TyrKc"/>
    <property type="match status" value="1"/>
</dbReference>
<dbReference type="InterPro" id="IPR017441">
    <property type="entry name" value="Protein_kinase_ATP_BS"/>
</dbReference>
<dbReference type="Pfam" id="PF07714">
    <property type="entry name" value="PK_Tyr_Ser-Thr"/>
    <property type="match status" value="1"/>
</dbReference>
<keyword evidence="10" id="KW-1133">Transmembrane helix</keyword>
<keyword evidence="10" id="KW-0472">Membrane</keyword>
<sequence length="749" mass="82369">MMTSLELLVELVILMVSAQWIESSPLPSDCAVGLWGDTCEEMCSPGCLTDCKQEGDKCAVGCTMKQGKCFGGCNKQDGKCVAGCGEGWFGTNCIEICNNQHYGYNCVNTCGHCYNEEPCNAVTGECKYGCVQGFRGNTCKQHCEDNTYGYNCNETCGHCRRNETCNKMTGKCTGGCDRGWSGDTCKQACDRGSHGVDCLEQCGNCKANTTCHHQTGDCSEGCAPGWRGGKCNEVCPAGKYGPNCRATCGWCLKGTCDHMTGECHGGCTSGYRGSQCKEACPSGWYGENCTFPCGHCHGSSRCEPMNGICGEGCASGYHGVMCSQNCSAGTYGDDCKFPCGRCKSGSACDVLSGLCTSGCEEGWEGNKCDTSVLKTTNAFHASPTFPVLIICLVAAVILITIVFTYFVVVRPRKTALRRLYNSSSNEHLSNTYEQIVGSPWEIQRGQLSLSNELLGNGQFGQVKRGHVKINGVKVPVAIKSLKDNASAKDKRDFLNELSILKRVGKHDNVVCLVGACHIKGVMYVAMEYAKHGDLRTFLRHSRRLTSLHEYDNTSSPFLHTALRPQSLIKLSLDTAQGLKHLAEKQIIHRDVAARNVLLGDKLVAKIADFGLSKNDQTYVKTSSTRVPIRWMAVESLFNNTYTLQSDVWSFGILLWEIFTLGGTPYSSIDSQQLFTYLKDGHRLRKPRLCDQDMYAMMLQCWNDVPERRPTIDELTARLQRMLENSQVYMNISVQEESLYTEIDHDRENS</sequence>
<dbReference type="Gene3D" id="2.170.300.10">
    <property type="entry name" value="Tie2 ligand-binding domain superfamily"/>
    <property type="match status" value="2"/>
</dbReference>
<feature type="signal peptide" evidence="11">
    <location>
        <begin position="1"/>
        <end position="18"/>
    </location>
</feature>
<keyword evidence="3" id="KW-0808">Transferase</keyword>
<evidence type="ECO:0000259" key="12">
    <source>
        <dbReference type="PROSITE" id="PS50011"/>
    </source>
</evidence>
<evidence type="ECO:0000313" key="13">
    <source>
        <dbReference type="EMBL" id="CAL1546340.1"/>
    </source>
</evidence>
<evidence type="ECO:0000256" key="2">
    <source>
        <dbReference type="ARBA" id="ARBA00022553"/>
    </source>
</evidence>
<dbReference type="PANTHER" id="PTHR24416">
    <property type="entry name" value="TYROSINE-PROTEIN KINASE RECEPTOR"/>
    <property type="match status" value="1"/>
</dbReference>
<evidence type="ECO:0000256" key="6">
    <source>
        <dbReference type="ARBA" id="ARBA00022840"/>
    </source>
</evidence>
<keyword evidence="6 9" id="KW-0067">ATP-binding</keyword>
<dbReference type="Proteomes" id="UP001497497">
    <property type="component" value="Unassembled WGS sequence"/>
</dbReference>
<keyword evidence="5" id="KW-0418">Kinase</keyword>
<name>A0AAV2IJ09_LYMST</name>
<dbReference type="InterPro" id="IPR050122">
    <property type="entry name" value="RTK"/>
</dbReference>
<evidence type="ECO:0000256" key="10">
    <source>
        <dbReference type="SAM" id="Phobius"/>
    </source>
</evidence>
<dbReference type="Gene3D" id="3.30.200.20">
    <property type="entry name" value="Phosphorylase Kinase, domain 1"/>
    <property type="match status" value="1"/>
</dbReference>
<dbReference type="PROSITE" id="PS00109">
    <property type="entry name" value="PROTEIN_KINASE_TYR"/>
    <property type="match status" value="1"/>
</dbReference>
<dbReference type="InterPro" id="IPR008266">
    <property type="entry name" value="Tyr_kinase_AS"/>
</dbReference>
<evidence type="ECO:0000313" key="14">
    <source>
        <dbReference type="Proteomes" id="UP001497497"/>
    </source>
</evidence>
<dbReference type="CDD" id="cd00192">
    <property type="entry name" value="PTKc"/>
    <property type="match status" value="1"/>
</dbReference>
<comment type="subcellular location">
    <subcellularLocation>
        <location evidence="1">Membrane</location>
        <topology evidence="1">Single-pass membrane protein</topology>
    </subcellularLocation>
</comment>
<dbReference type="PRINTS" id="PR00109">
    <property type="entry name" value="TYRKINASE"/>
</dbReference>
<keyword evidence="2" id="KW-0597">Phosphoprotein</keyword>